<dbReference type="Proteomes" id="UP001283361">
    <property type="component" value="Unassembled WGS sequence"/>
</dbReference>
<evidence type="ECO:0000313" key="1">
    <source>
        <dbReference type="EMBL" id="KAK3793590.1"/>
    </source>
</evidence>
<gene>
    <name evidence="1" type="ORF">RRG08_019193</name>
</gene>
<dbReference type="AlphaFoldDB" id="A0AAE1E4U6"/>
<reference evidence="1" key="1">
    <citation type="journal article" date="2023" name="G3 (Bethesda)">
        <title>A reference genome for the long-term kleptoplast-retaining sea slug Elysia crispata morphotype clarki.</title>
        <authorList>
            <person name="Eastman K.E."/>
            <person name="Pendleton A.L."/>
            <person name="Shaikh M.A."/>
            <person name="Suttiyut T."/>
            <person name="Ogas R."/>
            <person name="Tomko P."/>
            <person name="Gavelis G."/>
            <person name="Widhalm J.R."/>
            <person name="Wisecaver J.H."/>
        </authorList>
    </citation>
    <scope>NUCLEOTIDE SEQUENCE</scope>
    <source>
        <strain evidence="1">ECLA1</strain>
    </source>
</reference>
<comment type="caution">
    <text evidence="1">The sequence shown here is derived from an EMBL/GenBank/DDBJ whole genome shotgun (WGS) entry which is preliminary data.</text>
</comment>
<organism evidence="1 2">
    <name type="scientific">Elysia crispata</name>
    <name type="common">lettuce slug</name>
    <dbReference type="NCBI Taxonomy" id="231223"/>
    <lineage>
        <taxon>Eukaryota</taxon>
        <taxon>Metazoa</taxon>
        <taxon>Spiralia</taxon>
        <taxon>Lophotrochozoa</taxon>
        <taxon>Mollusca</taxon>
        <taxon>Gastropoda</taxon>
        <taxon>Heterobranchia</taxon>
        <taxon>Euthyneura</taxon>
        <taxon>Panpulmonata</taxon>
        <taxon>Sacoglossa</taxon>
        <taxon>Placobranchoidea</taxon>
        <taxon>Plakobranchidae</taxon>
        <taxon>Elysia</taxon>
    </lineage>
</organism>
<proteinExistence type="predicted"/>
<evidence type="ECO:0000313" key="2">
    <source>
        <dbReference type="Proteomes" id="UP001283361"/>
    </source>
</evidence>
<keyword evidence="2" id="KW-1185">Reference proteome</keyword>
<dbReference type="EMBL" id="JAWDGP010001203">
    <property type="protein sequence ID" value="KAK3793590.1"/>
    <property type="molecule type" value="Genomic_DNA"/>
</dbReference>
<sequence length="206" mass="22450">MKVSTILFLGACLFGQNIRGFSLYLVFTYFPASLDPSLDLCSTSQLSVLSASILGLHVLQFHPWSSRPPVPSLVLTSSSSILGPHVLQFHPWPSRPPVPSLVLTSSSSILGPHVLQFHPWSSRSPVPSLVLTSSSSILGPHVLRFHHLFAPLPALQTRSEERLKSLSVSSSPSVRILSVSTDQDSQPSLDHRLECRASVPEVVYVI</sequence>
<accession>A0AAE1E4U6</accession>
<name>A0AAE1E4U6_9GAST</name>
<protein>
    <submittedName>
        <fullName evidence="1">Uncharacterized protein</fullName>
    </submittedName>
</protein>